<dbReference type="InterPro" id="IPR052577">
    <property type="entry name" value="VWA7"/>
</dbReference>
<reference evidence="11 12" key="1">
    <citation type="submission" date="2023-09" db="EMBL/GenBank/DDBJ databases">
        <authorList>
            <person name="Wang M."/>
        </authorList>
    </citation>
    <scope>NUCLEOTIDE SEQUENCE [LARGE SCALE GENOMIC DNA]</scope>
    <source>
        <strain evidence="11">GT-2023</strain>
        <tissue evidence="11">Liver</tissue>
    </source>
</reference>
<evidence type="ECO:0000259" key="10">
    <source>
        <dbReference type="Pfam" id="PF25107"/>
    </source>
</evidence>
<evidence type="ECO:0008006" key="13">
    <source>
        <dbReference type="Google" id="ProtNLM"/>
    </source>
</evidence>
<dbReference type="InterPro" id="IPR057615">
    <property type="entry name" value="Ig_VWA7"/>
</dbReference>
<evidence type="ECO:0000313" key="11">
    <source>
        <dbReference type="EMBL" id="KAL1282025.1"/>
    </source>
</evidence>
<dbReference type="Pfam" id="PF23619">
    <property type="entry name" value="Ig_VWA7"/>
    <property type="match status" value="1"/>
</dbReference>
<evidence type="ECO:0000259" key="9">
    <source>
        <dbReference type="Pfam" id="PF25106"/>
    </source>
</evidence>
<comment type="subcellular location">
    <subcellularLocation>
        <location evidence="1">Secreted</location>
    </subcellularLocation>
</comment>
<evidence type="ECO:0000256" key="5">
    <source>
        <dbReference type="SAM" id="MobiDB-lite"/>
    </source>
</evidence>
<evidence type="ECO:0000256" key="6">
    <source>
        <dbReference type="SAM" id="Phobius"/>
    </source>
</evidence>
<protein>
    <recommendedName>
        <fullName evidence="13">von Willebrand factor A domain-containing protein 7</fullName>
    </recommendedName>
</protein>
<dbReference type="InterPro" id="IPR056475">
    <property type="entry name" value="GBD_Hemicentin/VWA7"/>
</dbReference>
<keyword evidence="6" id="KW-0472">Membrane</keyword>
<organism evidence="11 12">
    <name type="scientific">Cirrhinus molitorella</name>
    <name type="common">mud carp</name>
    <dbReference type="NCBI Taxonomy" id="172907"/>
    <lineage>
        <taxon>Eukaryota</taxon>
        <taxon>Metazoa</taxon>
        <taxon>Chordata</taxon>
        <taxon>Craniata</taxon>
        <taxon>Vertebrata</taxon>
        <taxon>Euteleostomi</taxon>
        <taxon>Actinopterygii</taxon>
        <taxon>Neopterygii</taxon>
        <taxon>Teleostei</taxon>
        <taxon>Ostariophysi</taxon>
        <taxon>Cypriniformes</taxon>
        <taxon>Cyprinidae</taxon>
        <taxon>Labeoninae</taxon>
        <taxon>Labeonini</taxon>
        <taxon>Cirrhinus</taxon>
    </lineage>
</organism>
<keyword evidence="4" id="KW-0325">Glycoprotein</keyword>
<keyword evidence="12" id="KW-1185">Reference proteome</keyword>
<feature type="domain" description="Hemicentin/VWA7 galactose-binding" evidence="7">
    <location>
        <begin position="562"/>
        <end position="614"/>
    </location>
</feature>
<feature type="transmembrane region" description="Helical" evidence="6">
    <location>
        <begin position="930"/>
        <end position="951"/>
    </location>
</feature>
<keyword evidence="6" id="KW-0812">Transmembrane</keyword>
<dbReference type="Gene3D" id="3.40.50.410">
    <property type="entry name" value="von Willebrand factor, type A domain"/>
    <property type="match status" value="1"/>
</dbReference>
<evidence type="ECO:0000256" key="3">
    <source>
        <dbReference type="ARBA" id="ARBA00022729"/>
    </source>
</evidence>
<dbReference type="InterPro" id="IPR056861">
    <property type="entry name" value="HMCN1-like_VWA"/>
</dbReference>
<dbReference type="Pfam" id="PF25106">
    <property type="entry name" value="VWA_4"/>
    <property type="match status" value="1"/>
</dbReference>
<evidence type="ECO:0000313" key="12">
    <source>
        <dbReference type="Proteomes" id="UP001558613"/>
    </source>
</evidence>
<gene>
    <name evidence="11" type="ORF">QQF64_000828</name>
</gene>
<evidence type="ECO:0000256" key="2">
    <source>
        <dbReference type="ARBA" id="ARBA00022525"/>
    </source>
</evidence>
<dbReference type="CDD" id="cd00198">
    <property type="entry name" value="vWFA"/>
    <property type="match status" value="1"/>
</dbReference>
<feature type="domain" description="VWA7 N-terminal" evidence="10">
    <location>
        <begin position="188"/>
        <end position="414"/>
    </location>
</feature>
<dbReference type="Pfam" id="PF23560">
    <property type="entry name" value="GBD_Hemicentin"/>
    <property type="match status" value="1"/>
</dbReference>
<keyword evidence="6" id="KW-1133">Transmembrane helix</keyword>
<keyword evidence="2" id="KW-0964">Secreted</keyword>
<dbReference type="InterPro" id="IPR056862">
    <property type="entry name" value="VWA7_N"/>
</dbReference>
<evidence type="ECO:0000259" key="7">
    <source>
        <dbReference type="Pfam" id="PF23560"/>
    </source>
</evidence>
<evidence type="ECO:0000259" key="8">
    <source>
        <dbReference type="Pfam" id="PF23619"/>
    </source>
</evidence>
<evidence type="ECO:0000256" key="1">
    <source>
        <dbReference type="ARBA" id="ARBA00004613"/>
    </source>
</evidence>
<sequence length="957" mass="102983">MRIGSSRFRAAQSLLDQSRMGCCLYTDSFMLNAPLAWATPTLRRRSLRLRLLRQIRSRAGVRRVFEMKAARPLPSSAASGSERMCAALLICLVLVKISYIIFCRSFKEAGCAIGEEQKKAVGMIVKSSVPAVALITLVVSGVQAFISVGGGGNTHVTITGGAVMAKIYEVCEAVAESEGRDFKPTGSSAEELLRACLGTATGEVSGAKFRTALNQIYMQNGFVDRDFMSSAPHHFNNEAFNEGRNLIIQGTAAVKANVRTDNLQSARETLGRVCHTLQDFYSHSNWVELGNKIPYANLIRPDLNIEKIADITMSTCSDCASGTCPNQLLPAILSGKYLTSGYMGLFSSDKPQGKCSHGGATDLSSTQNPRGGINKDERQSHNADMHNNAVNLAAEATLELLEDIRGAIGNKDYLRLMGIARSAVLAFVIDTTGSMADDIAEAKRVAFSIIDSKKGTQDEPSEYILVPFNDPAFGPLIRTTDPDVMKTEISKLAANGGGDTPEMCLSALQLALTGGPSSSFIYVFTDAPPKDTYLRRQIHPLIALIRSTYLRRRETIPLRLRETQSNTVENGPLATIEKVGNLQRIQLNGTEMGLWHIEMTTTKAYTIKVMGQSSITFIYEFVEEFKGPHPGIAPIDGRPSAGSPAKMLLTLSGEKGPEALELQEVALMEVSGVKVSNGTTEKMGDGDYLVTVKEVPEGEFVILLKGKDKTLDSLFQRQTTTQMSQSKVTIKAIADSSMLPGEVFNLNFTVTTNGTGGTYTILARNDKDIPMTYTTSLSLVSGGSAQGTVSLTPPANTVSGTDVTLTIEAEAPKESDSNYAVLRLSVLSKVTDFTPPKCEIVTVKGKCYSSACGSSNWEMSVSITDGNGTGIESISIQQGNGNFTQTKVEGDEIVVMGLYEASCCSTSVTLSAVDKVGNVGRCSFTMKSSAGARLISMSLPLWASLLLYIFLRDAFSV</sequence>
<dbReference type="Proteomes" id="UP001558613">
    <property type="component" value="Unassembled WGS sequence"/>
</dbReference>
<keyword evidence="3" id="KW-0732">Signal</keyword>
<dbReference type="PANTHER" id="PTHR14905">
    <property type="entry name" value="NG37"/>
    <property type="match status" value="1"/>
</dbReference>
<dbReference type="SUPFAM" id="SSF53300">
    <property type="entry name" value="vWA-like"/>
    <property type="match status" value="1"/>
</dbReference>
<comment type="caution">
    <text evidence="11">The sequence shown here is derived from an EMBL/GenBank/DDBJ whole genome shotgun (WGS) entry which is preliminary data.</text>
</comment>
<dbReference type="Pfam" id="PF25107">
    <property type="entry name" value="VWA7_N"/>
    <property type="match status" value="1"/>
</dbReference>
<feature type="domain" description="Hemicentin-1-like von Willebrand factor A" evidence="9">
    <location>
        <begin position="425"/>
        <end position="542"/>
    </location>
</feature>
<feature type="region of interest" description="Disordered" evidence="5">
    <location>
        <begin position="353"/>
        <end position="380"/>
    </location>
</feature>
<accession>A0ABR3NZV7</accession>
<feature type="domain" description="VWA7 Ig-like" evidence="8">
    <location>
        <begin position="728"/>
        <end position="827"/>
    </location>
</feature>
<name>A0ABR3NZV7_9TELE</name>
<dbReference type="InterPro" id="IPR036465">
    <property type="entry name" value="vWFA_dom_sf"/>
</dbReference>
<evidence type="ECO:0000256" key="4">
    <source>
        <dbReference type="ARBA" id="ARBA00023180"/>
    </source>
</evidence>
<proteinExistence type="predicted"/>
<dbReference type="EMBL" id="JAYMGO010000001">
    <property type="protein sequence ID" value="KAL1282025.1"/>
    <property type="molecule type" value="Genomic_DNA"/>
</dbReference>
<dbReference type="PANTHER" id="PTHR14905:SF22">
    <property type="entry name" value="VON WILLEBRAND FACTOR A DOMAIN-CONTAINING PROTEIN 7-LIKE"/>
    <property type="match status" value="1"/>
</dbReference>